<dbReference type="PANTHER" id="PTHR30595">
    <property type="entry name" value="GLPR-RELATED TRANSCRIPTIONAL REPRESSOR"/>
    <property type="match status" value="1"/>
</dbReference>
<dbReference type="PANTHER" id="PTHR30595:SF6">
    <property type="entry name" value="SCHLAFEN ALBA-2 DOMAIN-CONTAINING PROTEIN"/>
    <property type="match status" value="1"/>
</dbReference>
<evidence type="ECO:0000259" key="1">
    <source>
        <dbReference type="Pfam" id="PF04326"/>
    </source>
</evidence>
<comment type="caution">
    <text evidence="2">The sequence shown here is derived from an EMBL/GenBank/DDBJ whole genome shotgun (WGS) entry which is preliminary data.</text>
</comment>
<dbReference type="Gene3D" id="3.30.950.30">
    <property type="entry name" value="Schlafen, AAA domain"/>
    <property type="match status" value="1"/>
</dbReference>
<evidence type="ECO:0000313" key="2">
    <source>
        <dbReference type="EMBL" id="EME67981.1"/>
    </source>
</evidence>
<name>M2Y4G1_9PROT</name>
<dbReference type="Proteomes" id="UP000011744">
    <property type="component" value="Unassembled WGS sequence"/>
</dbReference>
<keyword evidence="3" id="KW-1185">Reference proteome</keyword>
<dbReference type="AlphaFoldDB" id="M2Y4G1"/>
<dbReference type="RefSeq" id="WP_008621475.1">
    <property type="nucleotide sequence ID" value="NZ_AONQ01000090.1"/>
</dbReference>
<feature type="domain" description="Schlafen AlbA-2" evidence="1">
    <location>
        <begin position="112"/>
        <end position="237"/>
    </location>
</feature>
<dbReference type="EMBL" id="AONQ01000090">
    <property type="protein sequence ID" value="EME67981.1"/>
    <property type="molecule type" value="Genomic_DNA"/>
</dbReference>
<dbReference type="STRING" id="1244869.H261_20729"/>
<gene>
    <name evidence="2" type="ORF">H261_20729</name>
</gene>
<dbReference type="PATRIC" id="fig|1244869.3.peg.4105"/>
<accession>M2Y4G1</accession>
<evidence type="ECO:0000313" key="3">
    <source>
        <dbReference type="Proteomes" id="UP000011744"/>
    </source>
</evidence>
<reference evidence="2 3" key="1">
    <citation type="journal article" date="2014" name="Genome Announc.">
        <title>Draft Genome Sequence of Magnetospirillum sp. Strain SO-1, a Freshwater Magnetotactic Bacterium Isolated from the Ol'khovka River, Russia.</title>
        <authorList>
            <person name="Grouzdev D.S."/>
            <person name="Dziuba M.V."/>
            <person name="Sukhacheva M.S."/>
            <person name="Mardanov A.V."/>
            <person name="Beletskiy A.V."/>
            <person name="Kuznetsov B.B."/>
            <person name="Skryabin K.G."/>
        </authorList>
    </citation>
    <scope>NUCLEOTIDE SEQUENCE [LARGE SCALE GENOMIC DNA]</scope>
    <source>
        <strain evidence="2 3">SO-1</strain>
    </source>
</reference>
<organism evidence="2 3">
    <name type="scientific">Paramagnetospirillum caucaseum</name>
    <dbReference type="NCBI Taxonomy" id="1244869"/>
    <lineage>
        <taxon>Bacteria</taxon>
        <taxon>Pseudomonadati</taxon>
        <taxon>Pseudomonadota</taxon>
        <taxon>Alphaproteobacteria</taxon>
        <taxon>Rhodospirillales</taxon>
        <taxon>Magnetospirillaceae</taxon>
        <taxon>Paramagnetospirillum</taxon>
    </lineage>
</organism>
<dbReference type="eggNOG" id="COG2865">
    <property type="taxonomic scope" value="Bacteria"/>
</dbReference>
<proteinExistence type="predicted"/>
<dbReference type="Pfam" id="PF04326">
    <property type="entry name" value="SLFN_AlbA_2"/>
    <property type="match status" value="1"/>
</dbReference>
<dbReference type="InterPro" id="IPR007421">
    <property type="entry name" value="Schlafen_AlbA_2_dom"/>
</dbReference>
<dbReference type="OrthoDB" id="9807907at2"/>
<protein>
    <submittedName>
        <fullName evidence="2">Putative transcriptional regulator</fullName>
    </submittedName>
</protein>
<dbReference type="InterPro" id="IPR038461">
    <property type="entry name" value="Schlafen_AlbA_2_dom_sf"/>
</dbReference>
<sequence>MAKGIRNIEAWEAALIKAMLAAGGMTKDQIVSYFTRPDRTVNPFRLAEIEKGESHSDVEAATPGQVAVYLRTFRSPGEARQRFFEENPLHPVNLRTLFRLKDGTTDILHIEETDRVECKESLHFKQLADYARVIVSFANARGGFLLFGVRDGDKAITGIHSGKLTGYDPAKLNQHLSAHFSPVPVCEKTEMVISGKTVGIIYVRPAAHKPIICIRDERDVLREADIYYRYPGETRRIKYAELVGILDERSRGTEHQWADVLRRVEAAGVENVAILDTITGEVSGHSGKFLIDEKLIPKLKFVAEGHFSEREGAPALRLVGDLETISVTGVHDAKVIVRKERLTDGDLLREFVDQATVENPRLYAGHLAHSAKLWLPIYFFMRQARIDEAGAIKLLSEGPNSKRSHLGAVIRRVRDRSRPSMSRQITAAAAEPERSKLIDMTLGLPETTEQCERLIKAAMTLQPGEIHPDHLLPLLGHCLDRFHEGFGTPLTYAIAYIDIVWHEQLVGATVASAPESA</sequence>